<comment type="caution">
    <text evidence="3">The sequence shown here is derived from an EMBL/GenBank/DDBJ whole genome shotgun (WGS) entry which is preliminary data.</text>
</comment>
<dbReference type="AlphaFoldDB" id="A0A3E1NNS3"/>
<dbReference type="RefSeq" id="WP_116845342.1">
    <property type="nucleotide sequence ID" value="NZ_QTJU01000001.1"/>
</dbReference>
<evidence type="ECO:0000256" key="1">
    <source>
        <dbReference type="ARBA" id="ARBA00023163"/>
    </source>
</evidence>
<dbReference type="InterPro" id="IPR011856">
    <property type="entry name" value="tRNA_endonuc-like_dom_sf"/>
</dbReference>
<dbReference type="GO" id="GO:0006355">
    <property type="term" value="P:regulation of DNA-templated transcription"/>
    <property type="evidence" value="ECO:0007669"/>
    <property type="project" value="InterPro"/>
</dbReference>
<evidence type="ECO:0000313" key="3">
    <source>
        <dbReference type="EMBL" id="RFM29585.1"/>
    </source>
</evidence>
<dbReference type="InterPro" id="IPR011335">
    <property type="entry name" value="Restrct_endonuc-II-like"/>
</dbReference>
<dbReference type="InterPro" id="IPR007759">
    <property type="entry name" value="Asxl_HARE-HTH"/>
</dbReference>
<organism evidence="3 4">
    <name type="scientific">Deminuibacter soli</name>
    <dbReference type="NCBI Taxonomy" id="2291815"/>
    <lineage>
        <taxon>Bacteria</taxon>
        <taxon>Pseudomonadati</taxon>
        <taxon>Bacteroidota</taxon>
        <taxon>Chitinophagia</taxon>
        <taxon>Chitinophagales</taxon>
        <taxon>Chitinophagaceae</taxon>
        <taxon>Deminuibacter</taxon>
    </lineage>
</organism>
<dbReference type="SUPFAM" id="SSF52980">
    <property type="entry name" value="Restriction endonuclease-like"/>
    <property type="match status" value="1"/>
</dbReference>
<dbReference type="Proteomes" id="UP000261284">
    <property type="component" value="Unassembled WGS sequence"/>
</dbReference>
<reference evidence="3 4" key="1">
    <citation type="submission" date="2018-08" db="EMBL/GenBank/DDBJ databases">
        <title>Chitinophagaceae sp. K23C18032701, a novel bacterium isolated from forest soil.</title>
        <authorList>
            <person name="Wang C."/>
        </authorList>
    </citation>
    <scope>NUCLEOTIDE SEQUENCE [LARGE SCALE GENOMIC DNA]</scope>
    <source>
        <strain evidence="3 4">K23C18032701</strain>
    </source>
</reference>
<dbReference type="OrthoDB" id="7060296at2"/>
<keyword evidence="4" id="KW-1185">Reference proteome</keyword>
<dbReference type="Pfam" id="PF05066">
    <property type="entry name" value="HARE-HTH"/>
    <property type="match status" value="1"/>
</dbReference>
<sequence length="247" mass="28254">MNKFRTAAIQILTEVGKPLHYKEITKLALDKGILETEGATPDASMNAQLITDINKKGEGSDFIKTAPSTFGINPNKKVLEPKKQKKVLEEEAEEEEKIILETGFTGKAGEHLVCSELLFRGYNASIMSVDSGMDIIATKNNKLFSIQVKTANANTYETYNFDVRKISFEKDYAGNTFYVFILKGKTQTQFLIIPLHEMEKKVAEKAIIYVQSYKKYRVKIDIRDDKIYLGNRNHEMKYYLNNWDVIK</sequence>
<accession>A0A3E1NNS3</accession>
<dbReference type="EMBL" id="QTJU01000001">
    <property type="protein sequence ID" value="RFM29585.1"/>
    <property type="molecule type" value="Genomic_DNA"/>
</dbReference>
<evidence type="ECO:0000259" key="2">
    <source>
        <dbReference type="PROSITE" id="PS51913"/>
    </source>
</evidence>
<dbReference type="Gene3D" id="3.40.1350.10">
    <property type="match status" value="1"/>
</dbReference>
<dbReference type="PROSITE" id="PS51913">
    <property type="entry name" value="HTH_HARE"/>
    <property type="match status" value="1"/>
</dbReference>
<name>A0A3E1NNS3_9BACT</name>
<gene>
    <name evidence="3" type="ORF">DXN05_00955</name>
</gene>
<dbReference type="GO" id="GO:0003676">
    <property type="term" value="F:nucleic acid binding"/>
    <property type="evidence" value="ECO:0007669"/>
    <property type="project" value="InterPro"/>
</dbReference>
<protein>
    <recommendedName>
        <fullName evidence="2">HTH HARE-type domain-containing protein</fullName>
    </recommendedName>
</protein>
<proteinExistence type="predicted"/>
<keyword evidence="1" id="KW-0804">Transcription</keyword>
<feature type="domain" description="HTH HARE-type" evidence="2">
    <location>
        <begin position="2"/>
        <end position="75"/>
    </location>
</feature>
<evidence type="ECO:0000313" key="4">
    <source>
        <dbReference type="Proteomes" id="UP000261284"/>
    </source>
</evidence>